<evidence type="ECO:0000313" key="4">
    <source>
        <dbReference type="EMBL" id="KAL2737773.1"/>
    </source>
</evidence>
<dbReference type="EMBL" id="JAUDFV010000027">
    <property type="protein sequence ID" value="KAL2737773.1"/>
    <property type="molecule type" value="Genomic_DNA"/>
</dbReference>
<dbReference type="PANTHER" id="PTHR24121">
    <property type="entry name" value="NO MECHANORECEPTOR POTENTIAL C, ISOFORM D-RELATED"/>
    <property type="match status" value="1"/>
</dbReference>
<dbReference type="InterPro" id="IPR001660">
    <property type="entry name" value="SAM"/>
</dbReference>
<dbReference type="SMART" id="SM00248">
    <property type="entry name" value="ANK"/>
    <property type="match status" value="3"/>
</dbReference>
<keyword evidence="5" id="KW-1185">Reference proteome</keyword>
<dbReference type="Gene3D" id="1.25.40.20">
    <property type="entry name" value="Ankyrin repeat-containing domain"/>
    <property type="match status" value="1"/>
</dbReference>
<name>A0ABD2BYC0_VESSQ</name>
<dbReference type="CDD" id="cd09487">
    <property type="entry name" value="SAM_superfamily"/>
    <property type="match status" value="1"/>
</dbReference>
<dbReference type="Proteomes" id="UP001607302">
    <property type="component" value="Unassembled WGS sequence"/>
</dbReference>
<feature type="compositionally biased region" description="Low complexity" evidence="2">
    <location>
        <begin position="247"/>
        <end position="263"/>
    </location>
</feature>
<evidence type="ECO:0000256" key="2">
    <source>
        <dbReference type="SAM" id="MobiDB-lite"/>
    </source>
</evidence>
<dbReference type="PANTHER" id="PTHR24121:SF22">
    <property type="entry name" value="PROTEIN ACCELERATED CELL DEATH 6-LIKE"/>
    <property type="match status" value="1"/>
</dbReference>
<dbReference type="InterPro" id="IPR013761">
    <property type="entry name" value="SAM/pointed_sf"/>
</dbReference>
<dbReference type="AlphaFoldDB" id="A0ABD2BYC0"/>
<dbReference type="SMART" id="SM00454">
    <property type="entry name" value="SAM"/>
    <property type="match status" value="1"/>
</dbReference>
<feature type="region of interest" description="Disordered" evidence="2">
    <location>
        <begin position="431"/>
        <end position="450"/>
    </location>
</feature>
<gene>
    <name evidence="4" type="ORF">V1478_001859</name>
</gene>
<organism evidence="4 5">
    <name type="scientific">Vespula squamosa</name>
    <name type="common">Southern yellow jacket</name>
    <name type="synonym">Wasp</name>
    <dbReference type="NCBI Taxonomy" id="30214"/>
    <lineage>
        <taxon>Eukaryota</taxon>
        <taxon>Metazoa</taxon>
        <taxon>Ecdysozoa</taxon>
        <taxon>Arthropoda</taxon>
        <taxon>Hexapoda</taxon>
        <taxon>Insecta</taxon>
        <taxon>Pterygota</taxon>
        <taxon>Neoptera</taxon>
        <taxon>Endopterygota</taxon>
        <taxon>Hymenoptera</taxon>
        <taxon>Apocrita</taxon>
        <taxon>Aculeata</taxon>
        <taxon>Vespoidea</taxon>
        <taxon>Vespidae</taxon>
        <taxon>Vespinae</taxon>
        <taxon>Vespula</taxon>
    </lineage>
</organism>
<feature type="repeat" description="ANK" evidence="1">
    <location>
        <begin position="78"/>
        <end position="110"/>
    </location>
</feature>
<dbReference type="SUPFAM" id="SSF47769">
    <property type="entry name" value="SAM/Pointed domain"/>
    <property type="match status" value="1"/>
</dbReference>
<dbReference type="InterPro" id="IPR036770">
    <property type="entry name" value="Ankyrin_rpt-contain_sf"/>
</dbReference>
<reference evidence="4 5" key="1">
    <citation type="journal article" date="2024" name="Ann. Entomol. Soc. Am.">
        <title>Genomic analyses of the southern and eastern yellowjacket wasps (Hymenoptera: Vespidae) reveal evolutionary signatures of social life.</title>
        <authorList>
            <person name="Catto M.A."/>
            <person name="Caine P.B."/>
            <person name="Orr S.E."/>
            <person name="Hunt B.G."/>
            <person name="Goodisman M.A.D."/>
        </authorList>
    </citation>
    <scope>NUCLEOTIDE SEQUENCE [LARGE SCALE GENOMIC DNA]</scope>
    <source>
        <strain evidence="4">233</strain>
        <tissue evidence="4">Head and thorax</tissue>
    </source>
</reference>
<dbReference type="PROSITE" id="PS50297">
    <property type="entry name" value="ANK_REP_REGION"/>
    <property type="match status" value="1"/>
</dbReference>
<proteinExistence type="predicted"/>
<dbReference type="SUPFAM" id="SSF48403">
    <property type="entry name" value="Ankyrin repeat"/>
    <property type="match status" value="1"/>
</dbReference>
<dbReference type="InterPro" id="IPR002110">
    <property type="entry name" value="Ankyrin_rpt"/>
</dbReference>
<dbReference type="Pfam" id="PF12796">
    <property type="entry name" value="Ank_2"/>
    <property type="match status" value="1"/>
</dbReference>
<feature type="region of interest" description="Disordered" evidence="2">
    <location>
        <begin position="243"/>
        <end position="263"/>
    </location>
</feature>
<dbReference type="PROSITE" id="PS50088">
    <property type="entry name" value="ANK_REPEAT"/>
    <property type="match status" value="1"/>
</dbReference>
<keyword evidence="1" id="KW-0040">ANK repeat</keyword>
<evidence type="ECO:0000259" key="3">
    <source>
        <dbReference type="PROSITE" id="PS50105"/>
    </source>
</evidence>
<dbReference type="PROSITE" id="PS50105">
    <property type="entry name" value="SAM_DOMAIN"/>
    <property type="match status" value="1"/>
</dbReference>
<protein>
    <submittedName>
        <fullName evidence="4">Ankyrin repeat and ELMO domain-containing protein D-like</fullName>
    </submittedName>
</protein>
<accession>A0ABD2BYC0</accession>
<dbReference type="Gene3D" id="1.10.150.50">
    <property type="entry name" value="Transcription Factor, Ets-1"/>
    <property type="match status" value="1"/>
</dbReference>
<sequence>MNTQNNTIGKDIKTEDSKKTIESTVLKLLRTQEYTLNAVNNYGENLLHVSAAYGCSDIIKEILQKKEHRQVINRKNKFGWTPLMQAIRNRNIDTVKLLLQQKSNINDSTYLGMSVVGIACAISKEMLQIIYEICPSALINAMNDDISPLCIAALKNDKDLFFSLIDMGLDVSKANEYTHIMMKQSTVPEIANLARCYDEIEDYWNDESNDIPIKNESSNNGSITEYKNKSQYIVQMQKDFNNKDDILNNNNNNNDDNNNKNNNNNNISLINIGIYHTDTNNQSNLMETLKSNYKEKHSECLNINLLSAATSAAKPSLISPTFLDTSNVEFPTSPNIYFVKNCTNLATINENDEKDPFMTETEEEYNKLLEFSTSTKDSKHSPTVMLKRLQSIRPADLDLTSVQNDHNTTLEFIPEFSPTQSPNVPAYINDENASGDKTPTPPHYRTPPRGMVLNSQQTKMIVFLKRYGLCHHMSTFLKEEIDMDLILMLSDNDLQEIGIKEEAERISILTAIKTYQNIEM</sequence>
<evidence type="ECO:0000313" key="5">
    <source>
        <dbReference type="Proteomes" id="UP001607302"/>
    </source>
</evidence>
<dbReference type="Pfam" id="PF00536">
    <property type="entry name" value="SAM_1"/>
    <property type="match status" value="1"/>
</dbReference>
<evidence type="ECO:0000256" key="1">
    <source>
        <dbReference type="PROSITE-ProRule" id="PRU00023"/>
    </source>
</evidence>
<comment type="caution">
    <text evidence="4">The sequence shown here is derived from an EMBL/GenBank/DDBJ whole genome shotgun (WGS) entry which is preliminary data.</text>
</comment>
<feature type="domain" description="SAM" evidence="3">
    <location>
        <begin position="463"/>
        <end position="518"/>
    </location>
</feature>